<proteinExistence type="inferred from homology"/>
<sequence>MPLHERFSRLKLPAIVAPMFLASGPDLVAETCRAGLVGTFPSLNQRSTEGFEVWIDQIEDRLSACPDAAPYGVNLIVHKTNPRLQADLDIVVRRRVPVVITSLGAVRDVVDAVHSYGGIVFHDVISRRHAEKAAAAGIDRIVAVCAGAGGHAGTLSPFALIPEIRSFFDGMIALSGAISTGAHIAAARTLGADLAYLGTRFLATREAQIPAAQKEMMLAASSADIVYTPRISGVAANFLRPSLVAAGLDPDNLPDHGWMDMQNESKVWKDLWSAGQGVGSLADVPDTAVLCARLTAEYRAAVARTAADPFATRG</sequence>
<dbReference type="Pfam" id="PF03060">
    <property type="entry name" value="NMO"/>
    <property type="match status" value="1"/>
</dbReference>
<dbReference type="InterPro" id="IPR004136">
    <property type="entry name" value="NMO"/>
</dbReference>
<evidence type="ECO:0000256" key="5">
    <source>
        <dbReference type="ARBA" id="ARBA00023033"/>
    </source>
</evidence>
<name>A0ABV6T6X2_9RHOB</name>
<dbReference type="PANTHER" id="PTHR42747:SF4">
    <property type="entry name" value="BLR1330 PROTEIN"/>
    <property type="match status" value="1"/>
</dbReference>
<protein>
    <submittedName>
        <fullName evidence="6">NAD(P)H-dependent flavin oxidoreductase</fullName>
        <ecNumber evidence="6">1.13.12.-</ecNumber>
    </submittedName>
</protein>
<dbReference type="Gene3D" id="3.20.20.70">
    <property type="entry name" value="Aldolase class I"/>
    <property type="match status" value="1"/>
</dbReference>
<evidence type="ECO:0000313" key="6">
    <source>
        <dbReference type="EMBL" id="MFC0813000.1"/>
    </source>
</evidence>
<gene>
    <name evidence="6" type="ORF">ACFHYO_12890</name>
</gene>
<keyword evidence="2" id="KW-0285">Flavoprotein</keyword>
<organism evidence="6 7">
    <name type="scientific">Paracoccus panacisoli</name>
    <dbReference type="NCBI Taxonomy" id="1510163"/>
    <lineage>
        <taxon>Bacteria</taxon>
        <taxon>Pseudomonadati</taxon>
        <taxon>Pseudomonadota</taxon>
        <taxon>Alphaproteobacteria</taxon>
        <taxon>Rhodobacterales</taxon>
        <taxon>Paracoccaceae</taxon>
        <taxon>Paracoccus</taxon>
    </lineage>
</organism>
<keyword evidence="4 6" id="KW-0560">Oxidoreductase</keyword>
<evidence type="ECO:0000256" key="4">
    <source>
        <dbReference type="ARBA" id="ARBA00023002"/>
    </source>
</evidence>
<dbReference type="PANTHER" id="PTHR42747">
    <property type="entry name" value="NITRONATE MONOOXYGENASE-RELATED"/>
    <property type="match status" value="1"/>
</dbReference>
<comment type="similarity">
    <text evidence="1">Belongs to the nitronate monooxygenase family. NMO class I subfamily.</text>
</comment>
<evidence type="ECO:0000256" key="3">
    <source>
        <dbReference type="ARBA" id="ARBA00022643"/>
    </source>
</evidence>
<dbReference type="SUPFAM" id="SSF51412">
    <property type="entry name" value="Inosine monophosphate dehydrogenase (IMPDH)"/>
    <property type="match status" value="1"/>
</dbReference>
<keyword evidence="7" id="KW-1185">Reference proteome</keyword>
<keyword evidence="3" id="KW-0288">FMN</keyword>
<dbReference type="GO" id="GO:0016491">
    <property type="term" value="F:oxidoreductase activity"/>
    <property type="evidence" value="ECO:0007669"/>
    <property type="project" value="UniProtKB-KW"/>
</dbReference>
<dbReference type="EC" id="1.13.12.-" evidence="6"/>
<reference evidence="6 7" key="1">
    <citation type="submission" date="2024-09" db="EMBL/GenBank/DDBJ databases">
        <authorList>
            <person name="Sun Q."/>
            <person name="Mori K."/>
        </authorList>
    </citation>
    <scope>NUCLEOTIDE SEQUENCE [LARGE SCALE GENOMIC DNA]</scope>
    <source>
        <strain evidence="6 7">KCTC 42086</strain>
    </source>
</reference>
<accession>A0ABV6T6X2</accession>
<dbReference type="RefSeq" id="WP_394320905.1">
    <property type="nucleotide sequence ID" value="NZ_JBHMQU010000068.1"/>
</dbReference>
<dbReference type="InterPro" id="IPR013785">
    <property type="entry name" value="Aldolase_TIM"/>
</dbReference>
<dbReference type="EMBL" id="JBHMQU010000068">
    <property type="protein sequence ID" value="MFC0813000.1"/>
    <property type="molecule type" value="Genomic_DNA"/>
</dbReference>
<keyword evidence="5" id="KW-0503">Monooxygenase</keyword>
<evidence type="ECO:0000256" key="2">
    <source>
        <dbReference type="ARBA" id="ARBA00022630"/>
    </source>
</evidence>
<evidence type="ECO:0000313" key="7">
    <source>
        <dbReference type="Proteomes" id="UP001589920"/>
    </source>
</evidence>
<evidence type="ECO:0000256" key="1">
    <source>
        <dbReference type="ARBA" id="ARBA00009881"/>
    </source>
</evidence>
<dbReference type="CDD" id="cd04730">
    <property type="entry name" value="NPD_like"/>
    <property type="match status" value="1"/>
</dbReference>
<dbReference type="Proteomes" id="UP001589920">
    <property type="component" value="Unassembled WGS sequence"/>
</dbReference>
<comment type="caution">
    <text evidence="6">The sequence shown here is derived from an EMBL/GenBank/DDBJ whole genome shotgun (WGS) entry which is preliminary data.</text>
</comment>